<dbReference type="GO" id="GO:0003725">
    <property type="term" value="F:double-stranded RNA binding"/>
    <property type="evidence" value="ECO:0007669"/>
    <property type="project" value="TreeGrafter"/>
</dbReference>
<dbReference type="GO" id="GO:0008251">
    <property type="term" value="F:tRNA-specific adenosine deaminase activity"/>
    <property type="evidence" value="ECO:0007669"/>
    <property type="project" value="TreeGrafter"/>
</dbReference>
<feature type="compositionally biased region" description="Pro residues" evidence="1">
    <location>
        <begin position="77"/>
        <end position="93"/>
    </location>
</feature>
<dbReference type="Pfam" id="PF02137">
    <property type="entry name" value="A_deamin"/>
    <property type="match status" value="1"/>
</dbReference>
<dbReference type="GO" id="GO:0005737">
    <property type="term" value="C:cytoplasm"/>
    <property type="evidence" value="ECO:0007669"/>
    <property type="project" value="TreeGrafter"/>
</dbReference>
<dbReference type="OrthoDB" id="47001at2759"/>
<accession>A0A9W6ZLK3</accession>
<feature type="compositionally biased region" description="Low complexity" evidence="1">
    <location>
        <begin position="27"/>
        <end position="38"/>
    </location>
</feature>
<sequence>MYASSSPCGDSTVRRWGNNKADPFLCPVASAPSSTSSPVPNPWLESTPHSNMNAQAVKSGQFALLSKGSNTSDSPSFVPPPPGTHYPPSPSSPSSPHTCSDKILLRNMIGLQGTLLTTYYPEPIFLTSITIGRKYSNLHSRRALCCRSSSYKTSKNKNPRSFHVNHPVIMGTSVKADESVTDDAGAVFGRECRVGWGGEVEVLDGDTGKLLGSGEVSKVSSAAFATLAVQAAAVAAAATASSSPTSTPPSTSPPSLDELKRMSPGWAEKEELMNNHEFFKMYAWRRRINEQI</sequence>
<dbReference type="GO" id="GO:0005730">
    <property type="term" value="C:nucleolus"/>
    <property type="evidence" value="ECO:0007669"/>
    <property type="project" value="TreeGrafter"/>
</dbReference>
<evidence type="ECO:0000256" key="1">
    <source>
        <dbReference type="SAM" id="MobiDB-lite"/>
    </source>
</evidence>
<proteinExistence type="predicted"/>
<organism evidence="3 4">
    <name type="scientific">Triparma laevis f. longispina</name>
    <dbReference type="NCBI Taxonomy" id="1714387"/>
    <lineage>
        <taxon>Eukaryota</taxon>
        <taxon>Sar</taxon>
        <taxon>Stramenopiles</taxon>
        <taxon>Ochrophyta</taxon>
        <taxon>Bolidophyceae</taxon>
        <taxon>Parmales</taxon>
        <taxon>Triparmaceae</taxon>
        <taxon>Triparma</taxon>
    </lineage>
</organism>
<protein>
    <recommendedName>
        <fullName evidence="2">A to I editase domain-containing protein</fullName>
    </recommendedName>
</protein>
<feature type="region of interest" description="Disordered" evidence="1">
    <location>
        <begin position="27"/>
        <end position="50"/>
    </location>
</feature>
<dbReference type="AlphaFoldDB" id="A0A9W6ZLK3"/>
<reference evidence="4" key="1">
    <citation type="journal article" date="2023" name="Commun. Biol.">
        <title>Genome analysis of Parmales, the sister group of diatoms, reveals the evolutionary specialization of diatoms from phago-mixotrophs to photoautotrophs.</title>
        <authorList>
            <person name="Ban H."/>
            <person name="Sato S."/>
            <person name="Yoshikawa S."/>
            <person name="Yamada K."/>
            <person name="Nakamura Y."/>
            <person name="Ichinomiya M."/>
            <person name="Sato N."/>
            <person name="Blanc-Mathieu R."/>
            <person name="Endo H."/>
            <person name="Kuwata A."/>
            <person name="Ogata H."/>
        </authorList>
    </citation>
    <scope>NUCLEOTIDE SEQUENCE [LARGE SCALE GENOMIC DNA]</scope>
    <source>
        <strain evidence="4">NIES 3700</strain>
    </source>
</reference>
<dbReference type="PANTHER" id="PTHR10910:SF62">
    <property type="entry name" value="AT07585P-RELATED"/>
    <property type="match status" value="1"/>
</dbReference>
<evidence type="ECO:0000259" key="2">
    <source>
        <dbReference type="PROSITE" id="PS50141"/>
    </source>
</evidence>
<gene>
    <name evidence="3" type="ORF">TrLO_g8681</name>
</gene>
<dbReference type="GO" id="GO:0003726">
    <property type="term" value="F:double-stranded RNA adenosine deaminase activity"/>
    <property type="evidence" value="ECO:0007669"/>
    <property type="project" value="TreeGrafter"/>
</dbReference>
<evidence type="ECO:0000313" key="4">
    <source>
        <dbReference type="Proteomes" id="UP001165122"/>
    </source>
</evidence>
<dbReference type="InterPro" id="IPR002466">
    <property type="entry name" value="A_deamin"/>
</dbReference>
<keyword evidence="4" id="KW-1185">Reference proteome</keyword>
<evidence type="ECO:0000313" key="3">
    <source>
        <dbReference type="EMBL" id="GMH52719.1"/>
    </source>
</evidence>
<dbReference type="EMBL" id="BRXW01000420">
    <property type="protein sequence ID" value="GMH52719.1"/>
    <property type="molecule type" value="Genomic_DNA"/>
</dbReference>
<dbReference type="PANTHER" id="PTHR10910">
    <property type="entry name" value="EUKARYOTE SPECIFIC DSRNA BINDING PROTEIN"/>
    <property type="match status" value="1"/>
</dbReference>
<feature type="region of interest" description="Disordered" evidence="1">
    <location>
        <begin position="238"/>
        <end position="260"/>
    </location>
</feature>
<dbReference type="GO" id="GO:0006382">
    <property type="term" value="P:adenosine to inosine editing"/>
    <property type="evidence" value="ECO:0007669"/>
    <property type="project" value="TreeGrafter"/>
</dbReference>
<dbReference type="Proteomes" id="UP001165122">
    <property type="component" value="Unassembled WGS sequence"/>
</dbReference>
<dbReference type="PROSITE" id="PS50141">
    <property type="entry name" value="A_DEAMIN_EDITASE"/>
    <property type="match status" value="1"/>
</dbReference>
<comment type="caution">
    <text evidence="3">The sequence shown here is derived from an EMBL/GenBank/DDBJ whole genome shotgun (WGS) entry which is preliminary data.</text>
</comment>
<name>A0A9W6ZLK3_9STRA</name>
<dbReference type="GO" id="GO:0006396">
    <property type="term" value="P:RNA processing"/>
    <property type="evidence" value="ECO:0007669"/>
    <property type="project" value="InterPro"/>
</dbReference>
<feature type="domain" description="A to I editase" evidence="2">
    <location>
        <begin position="1"/>
        <end position="227"/>
    </location>
</feature>
<feature type="region of interest" description="Disordered" evidence="1">
    <location>
        <begin position="68"/>
        <end position="98"/>
    </location>
</feature>